<dbReference type="Proteomes" id="UP000481872">
    <property type="component" value="Unassembled WGS sequence"/>
</dbReference>
<name>A0A6M0GYZ9_9CLOT</name>
<dbReference type="InterPro" id="IPR019004">
    <property type="entry name" value="YqeY/Aim41"/>
</dbReference>
<dbReference type="InterPro" id="IPR042184">
    <property type="entry name" value="YqeY/Aim41_N"/>
</dbReference>
<keyword evidence="2" id="KW-1185">Reference proteome</keyword>
<proteinExistence type="predicted"/>
<dbReference type="SUPFAM" id="SSF89095">
    <property type="entry name" value="GatB/YqeY motif"/>
    <property type="match status" value="1"/>
</dbReference>
<accession>A0A6M0GYZ9</accession>
<dbReference type="EMBL" id="JAAGPU010000001">
    <property type="protein sequence ID" value="NEU03417.1"/>
    <property type="molecule type" value="Genomic_DNA"/>
</dbReference>
<dbReference type="GO" id="GO:0016884">
    <property type="term" value="F:carbon-nitrogen ligase activity, with glutamine as amido-N-donor"/>
    <property type="evidence" value="ECO:0007669"/>
    <property type="project" value="InterPro"/>
</dbReference>
<dbReference type="PANTHER" id="PTHR28055">
    <property type="entry name" value="ALTERED INHERITANCE OF MITOCHONDRIA PROTEIN 41, MITOCHONDRIAL"/>
    <property type="match status" value="1"/>
</dbReference>
<dbReference type="InterPro" id="IPR003789">
    <property type="entry name" value="Asn/Gln_tRNA_amidoTrase-B-like"/>
</dbReference>
<dbReference type="Gene3D" id="1.10.1510.10">
    <property type="entry name" value="Uncharacterised protein YqeY/AIM41 PF09424, N-terminal domain"/>
    <property type="match status" value="1"/>
</dbReference>
<dbReference type="InterPro" id="IPR023168">
    <property type="entry name" value="GatB_Yqey_C_2"/>
</dbReference>
<sequence>MSLKDRLQQDWKNALKERNKFKASVISMAKAAILLIEKNGSGSLNDDQVIEVLAKEVKQRRDSLEEFKNGNRQDLVDSTNAEIEILLDYLPQQLTEDEIRKIVVKSAEEIGANSIKDMGKLMSIVRPKTNGRADGKIVSQIVKEYLNK</sequence>
<evidence type="ECO:0000313" key="1">
    <source>
        <dbReference type="EMBL" id="NEU03417.1"/>
    </source>
</evidence>
<gene>
    <name evidence="1" type="ORF">G3M99_00840</name>
</gene>
<comment type="caution">
    <text evidence="1">The sequence shown here is derived from an EMBL/GenBank/DDBJ whole genome shotgun (WGS) entry which is preliminary data.</text>
</comment>
<dbReference type="PANTHER" id="PTHR28055:SF1">
    <property type="entry name" value="ALTERED INHERITANCE OF MITOCHONDRIA PROTEIN 41, MITOCHONDRIAL"/>
    <property type="match status" value="1"/>
</dbReference>
<dbReference type="RefSeq" id="WP_061994977.1">
    <property type="nucleotide sequence ID" value="NZ_JAAGPU010000001.1"/>
</dbReference>
<organism evidence="1 2">
    <name type="scientific">Clostridium senegalense</name>
    <dbReference type="NCBI Taxonomy" id="1465809"/>
    <lineage>
        <taxon>Bacteria</taxon>
        <taxon>Bacillati</taxon>
        <taxon>Bacillota</taxon>
        <taxon>Clostridia</taxon>
        <taxon>Eubacteriales</taxon>
        <taxon>Clostridiaceae</taxon>
        <taxon>Clostridium</taxon>
    </lineage>
</organism>
<reference evidence="1 2" key="1">
    <citation type="submission" date="2020-02" db="EMBL/GenBank/DDBJ databases">
        <title>Genome assembly of a novel Clostridium senegalense strain.</title>
        <authorList>
            <person name="Gupta T.B."/>
            <person name="Jauregui R."/>
            <person name="Maclean P."/>
            <person name="Nawarathana A."/>
            <person name="Brightwell G."/>
        </authorList>
    </citation>
    <scope>NUCLEOTIDE SEQUENCE [LARGE SCALE GENOMIC DNA]</scope>
    <source>
        <strain evidence="1 2">AGRFS4</strain>
    </source>
</reference>
<protein>
    <submittedName>
        <fullName evidence="1">GatB/YqeY domain-containing protein</fullName>
    </submittedName>
</protein>
<dbReference type="AlphaFoldDB" id="A0A6M0GYZ9"/>
<dbReference type="Pfam" id="PF09424">
    <property type="entry name" value="YqeY"/>
    <property type="match status" value="1"/>
</dbReference>
<evidence type="ECO:0000313" key="2">
    <source>
        <dbReference type="Proteomes" id="UP000481872"/>
    </source>
</evidence>
<dbReference type="Gene3D" id="1.10.10.410">
    <property type="match status" value="1"/>
</dbReference>